<dbReference type="InterPro" id="IPR005123">
    <property type="entry name" value="Oxoglu/Fe-dep_dioxygenase_dom"/>
</dbReference>
<evidence type="ECO:0000256" key="2">
    <source>
        <dbReference type="ARBA" id="ARBA00023194"/>
    </source>
</evidence>
<evidence type="ECO:0000313" key="6">
    <source>
        <dbReference type="Proteomes" id="UP000242444"/>
    </source>
</evidence>
<keyword evidence="3" id="KW-0479">Metal-binding</keyword>
<dbReference type="InterPro" id="IPR044861">
    <property type="entry name" value="IPNS-like_FE2OG_OXY"/>
</dbReference>
<name>A0A263D2Q3_9PSEU</name>
<proteinExistence type="inferred from homology"/>
<dbReference type="Pfam" id="PF14226">
    <property type="entry name" value="DIOX_N"/>
    <property type="match status" value="1"/>
</dbReference>
<accession>A0A263D2Q3</accession>
<evidence type="ECO:0000256" key="1">
    <source>
        <dbReference type="ARBA" id="ARBA00004792"/>
    </source>
</evidence>
<dbReference type="GO" id="GO:0046872">
    <property type="term" value="F:metal ion binding"/>
    <property type="evidence" value="ECO:0007669"/>
    <property type="project" value="UniProtKB-KW"/>
</dbReference>
<dbReference type="PANTHER" id="PTHR47990">
    <property type="entry name" value="2-OXOGLUTARATE (2OG) AND FE(II)-DEPENDENT OXYGENASE SUPERFAMILY PROTEIN-RELATED"/>
    <property type="match status" value="1"/>
</dbReference>
<evidence type="ECO:0000259" key="4">
    <source>
        <dbReference type="PROSITE" id="PS51471"/>
    </source>
</evidence>
<comment type="similarity">
    <text evidence="3">Belongs to the iron/ascorbate-dependent oxidoreductase family.</text>
</comment>
<dbReference type="InterPro" id="IPR050231">
    <property type="entry name" value="Iron_ascorbate_oxido_reductase"/>
</dbReference>
<comment type="caution">
    <text evidence="5">The sequence shown here is derived from an EMBL/GenBank/DDBJ whole genome shotgun (WGS) entry which is preliminary data.</text>
</comment>
<dbReference type="SUPFAM" id="SSF51197">
    <property type="entry name" value="Clavaminate synthase-like"/>
    <property type="match status" value="1"/>
</dbReference>
<dbReference type="PRINTS" id="PR00682">
    <property type="entry name" value="IPNSYNTHASE"/>
</dbReference>
<dbReference type="AlphaFoldDB" id="A0A263D2Q3"/>
<dbReference type="Pfam" id="PF03171">
    <property type="entry name" value="2OG-FeII_Oxy"/>
    <property type="match status" value="1"/>
</dbReference>
<feature type="domain" description="Fe2OG dioxygenase" evidence="4">
    <location>
        <begin position="175"/>
        <end position="279"/>
    </location>
</feature>
<dbReference type="InterPro" id="IPR027443">
    <property type="entry name" value="IPNS-like_sf"/>
</dbReference>
<dbReference type="GO" id="GO:0017000">
    <property type="term" value="P:antibiotic biosynthetic process"/>
    <property type="evidence" value="ECO:0007669"/>
    <property type="project" value="UniProtKB-KW"/>
</dbReference>
<reference evidence="5 6" key="1">
    <citation type="submission" date="2017-07" db="EMBL/GenBank/DDBJ databases">
        <title>Amycolatopsis antarcticus sp. nov., isolated from the surface of an Antarcticus brown macroalga.</title>
        <authorList>
            <person name="Wang J."/>
            <person name="Leiva S."/>
            <person name="Huang J."/>
            <person name="Huang Y."/>
        </authorList>
    </citation>
    <scope>NUCLEOTIDE SEQUENCE [LARGE SCALE GENOMIC DNA]</scope>
    <source>
        <strain evidence="5 6">AU-G6</strain>
    </source>
</reference>
<keyword evidence="6" id="KW-1185">Reference proteome</keyword>
<comment type="pathway">
    <text evidence="1">Antibiotic biosynthesis.</text>
</comment>
<keyword evidence="2" id="KW-0045">Antibiotic biosynthesis</keyword>
<keyword evidence="3" id="KW-0408">Iron</keyword>
<evidence type="ECO:0000256" key="3">
    <source>
        <dbReference type="RuleBase" id="RU003682"/>
    </source>
</evidence>
<dbReference type="OrthoDB" id="21825at2"/>
<organism evidence="5 6">
    <name type="scientific">Amycolatopsis antarctica</name>
    <dbReference type="NCBI Taxonomy" id="1854586"/>
    <lineage>
        <taxon>Bacteria</taxon>
        <taxon>Bacillati</taxon>
        <taxon>Actinomycetota</taxon>
        <taxon>Actinomycetes</taxon>
        <taxon>Pseudonocardiales</taxon>
        <taxon>Pseudonocardiaceae</taxon>
        <taxon>Amycolatopsis</taxon>
    </lineage>
</organism>
<keyword evidence="3" id="KW-0560">Oxidoreductase</keyword>
<sequence length="324" mass="35408">MSTRSLPVLDLGRFRAGGAERAAFVRELRAAAGGVGFFYLRGHGVPERVTRRIADLAAEFFRLPLEQRLAIENVHSPHFRGYTRDGNEFTGGVRDRREQLDIGPERPAVVPRPGDPSWWGLRGPNQWPDALPELRAAALDWQHEVVRAGRELLGALAVMLGREETYFGTWFDEEAATHMKILHYPAAKDGAGSRGAGSQGVGEHKDYGYLTLLQQHEVGGLQVRGPDGEWIDVPPRAGSFVVNIGEMLELAAGGRIVATSHGVVRPDADRLSVALFMAPRLDAIVEPLDGQGGPGSTRYGEHALAGWLRSHPEVARRWWSGAPG</sequence>
<dbReference type="Gene3D" id="2.60.120.330">
    <property type="entry name" value="B-lactam Antibiotic, Isopenicillin N Synthase, Chain"/>
    <property type="match status" value="1"/>
</dbReference>
<dbReference type="Proteomes" id="UP000242444">
    <property type="component" value="Unassembled WGS sequence"/>
</dbReference>
<gene>
    <name evidence="5" type="ORF">CFN78_19130</name>
</gene>
<evidence type="ECO:0000313" key="5">
    <source>
        <dbReference type="EMBL" id="OZM71635.1"/>
    </source>
</evidence>
<dbReference type="GO" id="GO:0016491">
    <property type="term" value="F:oxidoreductase activity"/>
    <property type="evidence" value="ECO:0007669"/>
    <property type="project" value="UniProtKB-KW"/>
</dbReference>
<dbReference type="EMBL" id="NKYE01000012">
    <property type="protein sequence ID" value="OZM71635.1"/>
    <property type="molecule type" value="Genomic_DNA"/>
</dbReference>
<dbReference type="InterPro" id="IPR026992">
    <property type="entry name" value="DIOX_N"/>
</dbReference>
<dbReference type="PROSITE" id="PS51471">
    <property type="entry name" value="FE2OG_OXY"/>
    <property type="match status" value="1"/>
</dbReference>
<dbReference type="InParanoid" id="A0A263D2Q3"/>
<dbReference type="RefSeq" id="WP_094864217.1">
    <property type="nucleotide sequence ID" value="NZ_NKYE01000012.1"/>
</dbReference>
<protein>
    <submittedName>
        <fullName evidence="5">Oxidoreductase</fullName>
    </submittedName>
</protein>